<dbReference type="InterPro" id="IPR036163">
    <property type="entry name" value="HMA_dom_sf"/>
</dbReference>
<evidence type="ECO:0000313" key="4">
    <source>
        <dbReference type="Proteomes" id="UP000234190"/>
    </source>
</evidence>
<dbReference type="RefSeq" id="WP_102075233.1">
    <property type="nucleotide sequence ID" value="NZ_PDNW01000018.1"/>
</dbReference>
<dbReference type="GO" id="GO:0046872">
    <property type="term" value="F:metal ion binding"/>
    <property type="evidence" value="ECO:0007669"/>
    <property type="project" value="UniProtKB-KW"/>
</dbReference>
<name>A0A2N4U0Q2_9BURK</name>
<dbReference type="Gene3D" id="3.30.70.100">
    <property type="match status" value="1"/>
</dbReference>
<sequence>MIEFEVKDMTCGHCVHTIARAIKETVPTASVHIDLPQHLVRVDGATNLDVIERAIREVGYTPVLKA</sequence>
<evidence type="ECO:0000256" key="1">
    <source>
        <dbReference type="ARBA" id="ARBA00022723"/>
    </source>
</evidence>
<organism evidence="3 4">
    <name type="scientific">Pollutimonas subterranea</name>
    <dbReference type="NCBI Taxonomy" id="2045210"/>
    <lineage>
        <taxon>Bacteria</taxon>
        <taxon>Pseudomonadati</taxon>
        <taxon>Pseudomonadota</taxon>
        <taxon>Betaproteobacteria</taxon>
        <taxon>Burkholderiales</taxon>
        <taxon>Alcaligenaceae</taxon>
        <taxon>Pollutimonas</taxon>
    </lineage>
</organism>
<keyword evidence="1" id="KW-0479">Metal-binding</keyword>
<dbReference type="PROSITE" id="PS01047">
    <property type="entry name" value="HMA_1"/>
    <property type="match status" value="1"/>
</dbReference>
<dbReference type="Proteomes" id="UP000234190">
    <property type="component" value="Unassembled WGS sequence"/>
</dbReference>
<dbReference type="InterPro" id="IPR006121">
    <property type="entry name" value="HMA_dom"/>
</dbReference>
<dbReference type="CDD" id="cd00371">
    <property type="entry name" value="HMA"/>
    <property type="match status" value="1"/>
</dbReference>
<dbReference type="SUPFAM" id="SSF55008">
    <property type="entry name" value="HMA, heavy metal-associated domain"/>
    <property type="match status" value="1"/>
</dbReference>
<reference evidence="3 4" key="1">
    <citation type="submission" date="2017-10" db="EMBL/GenBank/DDBJ databases">
        <title>Two draft genome sequences of Pusillimonas sp. strains isolated from a nitrate- and radionuclide-contaminated groundwater in Russia.</title>
        <authorList>
            <person name="Grouzdev D.S."/>
            <person name="Tourova T.P."/>
            <person name="Goeva M.A."/>
            <person name="Babich T.L."/>
            <person name="Sokolova D.S."/>
            <person name="Abdullin R."/>
            <person name="Poltaraus A.B."/>
            <person name="Toshchakov S.V."/>
            <person name="Nazina T.N."/>
        </authorList>
    </citation>
    <scope>NUCLEOTIDE SEQUENCE [LARGE SCALE GENOMIC DNA]</scope>
    <source>
        <strain evidence="3 4">JR1/69-3-13</strain>
    </source>
</reference>
<proteinExistence type="predicted"/>
<dbReference type="Pfam" id="PF00403">
    <property type="entry name" value="HMA"/>
    <property type="match status" value="1"/>
</dbReference>
<dbReference type="PROSITE" id="PS50846">
    <property type="entry name" value="HMA_2"/>
    <property type="match status" value="1"/>
</dbReference>
<dbReference type="AlphaFoldDB" id="A0A2N4U0Q2"/>
<dbReference type="InterPro" id="IPR017969">
    <property type="entry name" value="Heavy-metal-associated_CS"/>
</dbReference>
<dbReference type="OrthoDB" id="9813965at2"/>
<gene>
    <name evidence="3" type="ORF">CR159_17390</name>
</gene>
<dbReference type="EMBL" id="PDNW01000018">
    <property type="protein sequence ID" value="PLC48598.1"/>
    <property type="molecule type" value="Genomic_DNA"/>
</dbReference>
<keyword evidence="4" id="KW-1185">Reference proteome</keyword>
<accession>A0A2N4U0Q2</accession>
<comment type="caution">
    <text evidence="3">The sequence shown here is derived from an EMBL/GenBank/DDBJ whole genome shotgun (WGS) entry which is preliminary data.</text>
</comment>
<protein>
    <submittedName>
        <fullName evidence="3">Heavy metal transporter</fullName>
    </submittedName>
</protein>
<evidence type="ECO:0000313" key="3">
    <source>
        <dbReference type="EMBL" id="PLC48598.1"/>
    </source>
</evidence>
<feature type="domain" description="HMA" evidence="2">
    <location>
        <begin position="1"/>
        <end position="63"/>
    </location>
</feature>
<evidence type="ECO:0000259" key="2">
    <source>
        <dbReference type="PROSITE" id="PS50846"/>
    </source>
</evidence>